<evidence type="ECO:0000313" key="1">
    <source>
        <dbReference type="EMBL" id="SZX78887.1"/>
    </source>
</evidence>
<dbReference type="EMBL" id="FNXT01001345">
    <property type="protein sequence ID" value="SZX78887.1"/>
    <property type="molecule type" value="Genomic_DNA"/>
</dbReference>
<accession>A0A383WN79</accession>
<dbReference type="EMBL" id="FNXT01001345">
    <property type="protein sequence ID" value="SZX78897.1"/>
    <property type="molecule type" value="Genomic_DNA"/>
</dbReference>
<protein>
    <submittedName>
        <fullName evidence="2">Uncharacterized protein</fullName>
    </submittedName>
</protein>
<sequence>MATIWDKQQLVRDFVWCMRQKGKPVGLNFDLKYVDEVYHALKQGCPVSALQVRGLDRIIKGYYINKWQAQNYPGWKGKAPAPVASAAAGGFAFVEDDG</sequence>
<dbReference type="Proteomes" id="UP000256970">
    <property type="component" value="Unassembled WGS sequence"/>
</dbReference>
<keyword evidence="3" id="KW-1185">Reference proteome</keyword>
<gene>
    <name evidence="1" type="ORF">BQ4739_LOCUS19190</name>
    <name evidence="2" type="ORF">BQ4739_LOCUS19198</name>
</gene>
<organism evidence="2 3">
    <name type="scientific">Tetradesmus obliquus</name>
    <name type="common">Green alga</name>
    <name type="synonym">Acutodesmus obliquus</name>
    <dbReference type="NCBI Taxonomy" id="3088"/>
    <lineage>
        <taxon>Eukaryota</taxon>
        <taxon>Viridiplantae</taxon>
        <taxon>Chlorophyta</taxon>
        <taxon>core chlorophytes</taxon>
        <taxon>Chlorophyceae</taxon>
        <taxon>CS clade</taxon>
        <taxon>Sphaeropleales</taxon>
        <taxon>Scenedesmaceae</taxon>
        <taxon>Tetradesmus</taxon>
    </lineage>
</organism>
<name>A0A383WN79_TETOB</name>
<evidence type="ECO:0000313" key="2">
    <source>
        <dbReference type="EMBL" id="SZX78897.1"/>
    </source>
</evidence>
<evidence type="ECO:0000313" key="3">
    <source>
        <dbReference type="Proteomes" id="UP000256970"/>
    </source>
</evidence>
<reference evidence="2 3" key="1">
    <citation type="submission" date="2016-10" db="EMBL/GenBank/DDBJ databases">
        <authorList>
            <person name="Cai Z."/>
        </authorList>
    </citation>
    <scope>NUCLEOTIDE SEQUENCE [LARGE SCALE GENOMIC DNA]</scope>
</reference>
<proteinExistence type="predicted"/>
<dbReference type="AlphaFoldDB" id="A0A383WN79"/>